<keyword evidence="2" id="KW-1185">Reference proteome</keyword>
<name>A0AAV4NAG9_9ARAC</name>
<evidence type="ECO:0000313" key="1">
    <source>
        <dbReference type="EMBL" id="GIX81643.1"/>
    </source>
</evidence>
<accession>A0AAV4NAG9</accession>
<dbReference type="EMBL" id="BPLQ01001419">
    <property type="protein sequence ID" value="GIX81643.1"/>
    <property type="molecule type" value="Genomic_DNA"/>
</dbReference>
<sequence>MNNTLLNGKFQNSFRFWCDESNTAPVPSLSGTLNEVPFHKTARKLRVYMPVVNTAAFRGPNVFYFVPSRQPDRNDTIFYRRKNRRDEPSQIEVRFCRRKEEAC</sequence>
<evidence type="ECO:0000313" key="2">
    <source>
        <dbReference type="Proteomes" id="UP001054837"/>
    </source>
</evidence>
<gene>
    <name evidence="1" type="ORF">CDAR_533221</name>
</gene>
<proteinExistence type="predicted"/>
<dbReference type="AlphaFoldDB" id="A0AAV4NAG9"/>
<reference evidence="1 2" key="1">
    <citation type="submission" date="2021-06" db="EMBL/GenBank/DDBJ databases">
        <title>Caerostris darwini draft genome.</title>
        <authorList>
            <person name="Kono N."/>
            <person name="Arakawa K."/>
        </authorList>
    </citation>
    <scope>NUCLEOTIDE SEQUENCE [LARGE SCALE GENOMIC DNA]</scope>
</reference>
<comment type="caution">
    <text evidence="1">The sequence shown here is derived from an EMBL/GenBank/DDBJ whole genome shotgun (WGS) entry which is preliminary data.</text>
</comment>
<protein>
    <submittedName>
        <fullName evidence="1">Uncharacterized protein</fullName>
    </submittedName>
</protein>
<dbReference type="Proteomes" id="UP001054837">
    <property type="component" value="Unassembled WGS sequence"/>
</dbReference>
<organism evidence="1 2">
    <name type="scientific">Caerostris darwini</name>
    <dbReference type="NCBI Taxonomy" id="1538125"/>
    <lineage>
        <taxon>Eukaryota</taxon>
        <taxon>Metazoa</taxon>
        <taxon>Ecdysozoa</taxon>
        <taxon>Arthropoda</taxon>
        <taxon>Chelicerata</taxon>
        <taxon>Arachnida</taxon>
        <taxon>Araneae</taxon>
        <taxon>Araneomorphae</taxon>
        <taxon>Entelegynae</taxon>
        <taxon>Araneoidea</taxon>
        <taxon>Araneidae</taxon>
        <taxon>Caerostris</taxon>
    </lineage>
</organism>